<keyword evidence="3 5" id="KW-0547">Nucleotide-binding</keyword>
<feature type="binding site" evidence="5">
    <location>
        <position position="92"/>
    </location>
    <ligand>
        <name>AMP</name>
        <dbReference type="ChEBI" id="CHEBI:456215"/>
    </ligand>
</feature>
<comment type="function">
    <text evidence="5">Catalyzes the reversible transfer of the terminal phosphate group between ATP and AMP. Plays an important role in cellular energy homeostasis and in adenine nucleotide metabolism.</text>
</comment>
<keyword evidence="5" id="KW-0862">Zinc</keyword>
<feature type="binding site" evidence="5">
    <location>
        <begin position="57"/>
        <end position="59"/>
    </location>
    <ligand>
        <name>AMP</name>
        <dbReference type="ChEBI" id="CHEBI:456215"/>
    </ligand>
</feature>
<dbReference type="EMBL" id="CP001801">
    <property type="protein sequence ID" value="ACX96109.1"/>
    <property type="molecule type" value="Genomic_DNA"/>
</dbReference>
<dbReference type="PROSITE" id="PS00113">
    <property type="entry name" value="ADENYLATE_KINASE"/>
    <property type="match status" value="1"/>
</dbReference>
<keyword evidence="10" id="KW-1185">Reference proteome</keyword>
<dbReference type="HOGENOM" id="CLU_032354_1_2_6"/>
<dbReference type="SUPFAM" id="SSF52540">
    <property type="entry name" value="P-loop containing nucleoside triphosphate hydrolases"/>
    <property type="match status" value="1"/>
</dbReference>
<name>D0L086_HALNC</name>
<dbReference type="InterPro" id="IPR027417">
    <property type="entry name" value="P-loop_NTPase"/>
</dbReference>
<feature type="binding site" evidence="5">
    <location>
        <position position="31"/>
    </location>
    <ligand>
        <name>AMP</name>
        <dbReference type="ChEBI" id="CHEBI:456215"/>
    </ligand>
</feature>
<dbReference type="UniPathway" id="UPA00588">
    <property type="reaction ID" value="UER00649"/>
</dbReference>
<feature type="region of interest" description="LID" evidence="5">
    <location>
        <begin position="126"/>
        <end position="163"/>
    </location>
</feature>
<dbReference type="NCBIfam" id="NF011100">
    <property type="entry name" value="PRK14527.1"/>
    <property type="match status" value="1"/>
</dbReference>
<feature type="binding site" evidence="5">
    <location>
        <position position="133"/>
    </location>
    <ligand>
        <name>Zn(2+)</name>
        <dbReference type="ChEBI" id="CHEBI:29105"/>
        <note>structural</note>
    </ligand>
</feature>
<dbReference type="FunFam" id="3.40.50.300:FF:000106">
    <property type="entry name" value="Adenylate kinase mitochondrial"/>
    <property type="match status" value="1"/>
</dbReference>
<dbReference type="InterPro" id="IPR007862">
    <property type="entry name" value="Adenylate_kinase_lid-dom"/>
</dbReference>
<evidence type="ECO:0000256" key="4">
    <source>
        <dbReference type="ARBA" id="ARBA00022777"/>
    </source>
</evidence>
<feature type="binding site" evidence="5">
    <location>
        <position position="160"/>
    </location>
    <ligand>
        <name>AMP</name>
        <dbReference type="ChEBI" id="CHEBI:456215"/>
    </ligand>
</feature>
<dbReference type="NCBIfam" id="NF001380">
    <property type="entry name" value="PRK00279.1-2"/>
    <property type="match status" value="1"/>
</dbReference>
<comment type="catalytic activity">
    <reaction evidence="5 7">
        <text>AMP + ATP = 2 ADP</text>
        <dbReference type="Rhea" id="RHEA:12973"/>
        <dbReference type="ChEBI" id="CHEBI:30616"/>
        <dbReference type="ChEBI" id="CHEBI:456215"/>
        <dbReference type="ChEBI" id="CHEBI:456216"/>
        <dbReference type="EC" id="2.7.4.3"/>
    </reaction>
</comment>
<dbReference type="InterPro" id="IPR033690">
    <property type="entry name" value="Adenylat_kinase_CS"/>
</dbReference>
<feature type="binding site" evidence="5">
    <location>
        <position position="199"/>
    </location>
    <ligand>
        <name>ATP</name>
        <dbReference type="ChEBI" id="CHEBI:30616"/>
    </ligand>
</feature>
<dbReference type="PRINTS" id="PR00094">
    <property type="entry name" value="ADENYLTKNASE"/>
</dbReference>
<comment type="subunit">
    <text evidence="5 7">Monomer.</text>
</comment>
<dbReference type="Pfam" id="PF00406">
    <property type="entry name" value="ADK"/>
    <property type="match status" value="1"/>
</dbReference>
<evidence type="ECO:0000256" key="7">
    <source>
        <dbReference type="RuleBase" id="RU003331"/>
    </source>
</evidence>
<evidence type="ECO:0000256" key="6">
    <source>
        <dbReference type="RuleBase" id="RU003330"/>
    </source>
</evidence>
<dbReference type="GO" id="GO:0004017">
    <property type="term" value="F:AMP kinase activity"/>
    <property type="evidence" value="ECO:0007669"/>
    <property type="project" value="UniProtKB-UniRule"/>
</dbReference>
<comment type="subcellular location">
    <subcellularLocation>
        <location evidence="5 7">Cytoplasm</location>
    </subcellularLocation>
</comment>
<dbReference type="InterPro" id="IPR000850">
    <property type="entry name" value="Adenylat/UMP-CMP_kin"/>
</dbReference>
<evidence type="ECO:0000313" key="10">
    <source>
        <dbReference type="Proteomes" id="UP000009102"/>
    </source>
</evidence>
<feature type="domain" description="Adenylate kinase active site lid" evidence="8">
    <location>
        <begin position="127"/>
        <end position="162"/>
    </location>
</feature>
<dbReference type="GO" id="GO:0005737">
    <property type="term" value="C:cytoplasm"/>
    <property type="evidence" value="ECO:0007669"/>
    <property type="project" value="UniProtKB-SubCell"/>
</dbReference>
<dbReference type="InterPro" id="IPR006259">
    <property type="entry name" value="Adenyl_kin_sub"/>
</dbReference>
<keyword evidence="5" id="KW-0963">Cytoplasm</keyword>
<feature type="binding site" evidence="5">
    <location>
        <position position="153"/>
    </location>
    <ligand>
        <name>Zn(2+)</name>
        <dbReference type="ChEBI" id="CHEBI:29105"/>
        <note>structural</note>
    </ligand>
</feature>
<reference evidence="9 10" key="1">
    <citation type="submission" date="2009-10" db="EMBL/GenBank/DDBJ databases">
        <title>Complete sequence of Halothiobacillus neapolitanus c2.</title>
        <authorList>
            <consortium name="US DOE Joint Genome Institute"/>
            <person name="Lucas S."/>
            <person name="Copeland A."/>
            <person name="Lapidus A."/>
            <person name="Glavina del Rio T."/>
            <person name="Tice H."/>
            <person name="Bruce D."/>
            <person name="Goodwin L."/>
            <person name="Pitluck S."/>
            <person name="Davenport K."/>
            <person name="Brettin T."/>
            <person name="Detter J.C."/>
            <person name="Han C."/>
            <person name="Tapia R."/>
            <person name="Larimer F."/>
            <person name="Land M."/>
            <person name="Hauser L."/>
            <person name="Kyrpides N."/>
            <person name="Mikhailova N."/>
            <person name="Kerfeld C."/>
            <person name="Cannon G."/>
            <person name="Heinhort S."/>
        </authorList>
    </citation>
    <scope>NUCLEOTIDE SEQUENCE [LARGE SCALE GENOMIC DNA]</scope>
    <source>
        <strain evidence="10">ATCC 23641 / c2</strain>
    </source>
</reference>
<keyword evidence="1 5" id="KW-0808">Transferase</keyword>
<keyword evidence="5 7" id="KW-0067">ATP-binding</keyword>
<evidence type="ECO:0000313" key="9">
    <source>
        <dbReference type="EMBL" id="ACX96109.1"/>
    </source>
</evidence>
<evidence type="ECO:0000256" key="5">
    <source>
        <dbReference type="HAMAP-Rule" id="MF_00235"/>
    </source>
</evidence>
<sequence length="217" mass="23393">MRIVLLGAPGSGKGTQAKKLVDHYGVVQISTGDLLRAAVSAGTALGLTAKAAMDAGQLVSDDIVLAMIKERLDQADTKRGYILDGFPRNIAQAQALDVLLGEVNQPLQAAIVLDVPFEDLMQRLTGRQTCKQCGAVFNIYTHPSAQPGICDVCGGELIQRSDDNEATVEKRLKVFEEQTAPLIAFYEKQNKLARIDGTQPIDDITEGFHDVLARMAT</sequence>
<dbReference type="Pfam" id="PF05191">
    <property type="entry name" value="ADK_lid"/>
    <property type="match status" value="1"/>
</dbReference>
<dbReference type="STRING" id="555778.Hneap_1273"/>
<comment type="domain">
    <text evidence="5">Consists of three domains, a large central CORE domain and two small peripheral domains, NMPbind and LID, which undergo movements during catalysis. The LID domain closes over the site of phosphoryl transfer upon ATP binding. Assembling and dissambling the active center during each catalytic cycle provides an effective means to prevent ATP hydrolysis. Some bacteria have evolved a zinc-coordinating structure that stabilizes the LID domain.</text>
</comment>
<comment type="similarity">
    <text evidence="5 6">Belongs to the adenylate kinase family.</text>
</comment>
<dbReference type="GO" id="GO:0008270">
    <property type="term" value="F:zinc ion binding"/>
    <property type="evidence" value="ECO:0007669"/>
    <property type="project" value="UniProtKB-UniRule"/>
</dbReference>
<dbReference type="Gene3D" id="3.40.50.300">
    <property type="entry name" value="P-loop containing nucleotide triphosphate hydrolases"/>
    <property type="match status" value="1"/>
</dbReference>
<dbReference type="GO" id="GO:0005524">
    <property type="term" value="F:ATP binding"/>
    <property type="evidence" value="ECO:0007669"/>
    <property type="project" value="UniProtKB-UniRule"/>
</dbReference>
<keyword evidence="5" id="KW-0479">Metal-binding</keyword>
<dbReference type="AlphaFoldDB" id="D0L086"/>
<gene>
    <name evidence="5" type="primary">adk</name>
    <name evidence="9" type="ordered locus">Hneap_1273</name>
</gene>
<evidence type="ECO:0000259" key="8">
    <source>
        <dbReference type="Pfam" id="PF05191"/>
    </source>
</evidence>
<feature type="binding site" evidence="5">
    <location>
        <position position="36"/>
    </location>
    <ligand>
        <name>AMP</name>
        <dbReference type="ChEBI" id="CHEBI:456215"/>
    </ligand>
</feature>
<feature type="binding site" evidence="5">
    <location>
        <begin position="85"/>
        <end position="88"/>
    </location>
    <ligand>
        <name>AMP</name>
        <dbReference type="ChEBI" id="CHEBI:456215"/>
    </ligand>
</feature>
<organism evidence="9 10">
    <name type="scientific">Halothiobacillus neapolitanus (strain ATCC 23641 / DSM 15147 / CIP 104769 / NCIMB 8539 / c2)</name>
    <name type="common">Thiobacillus neapolitanus</name>
    <dbReference type="NCBI Taxonomy" id="555778"/>
    <lineage>
        <taxon>Bacteria</taxon>
        <taxon>Pseudomonadati</taxon>
        <taxon>Pseudomonadota</taxon>
        <taxon>Gammaproteobacteria</taxon>
        <taxon>Chromatiales</taxon>
        <taxon>Halothiobacillaceae</taxon>
        <taxon>Halothiobacillus</taxon>
    </lineage>
</organism>
<evidence type="ECO:0000256" key="2">
    <source>
        <dbReference type="ARBA" id="ARBA00022727"/>
    </source>
</evidence>
<accession>D0L086</accession>
<feature type="binding site" evidence="5">
    <location>
        <position position="127"/>
    </location>
    <ligand>
        <name>ATP</name>
        <dbReference type="ChEBI" id="CHEBI:30616"/>
    </ligand>
</feature>
<comment type="pathway">
    <text evidence="5">Purine metabolism; AMP biosynthesis via salvage pathway; AMP from ADP: step 1/1.</text>
</comment>
<evidence type="ECO:0000256" key="3">
    <source>
        <dbReference type="ARBA" id="ARBA00022741"/>
    </source>
</evidence>
<dbReference type="Proteomes" id="UP000009102">
    <property type="component" value="Chromosome"/>
</dbReference>
<dbReference type="HAMAP" id="MF_00235">
    <property type="entry name" value="Adenylate_kinase_Adk"/>
    <property type="match status" value="1"/>
</dbReference>
<keyword evidence="2 5" id="KW-0545">Nucleotide biosynthesis</keyword>
<feature type="binding site" evidence="5">
    <location>
        <position position="130"/>
    </location>
    <ligand>
        <name>Zn(2+)</name>
        <dbReference type="ChEBI" id="CHEBI:29105"/>
        <note>structural</note>
    </ligand>
</feature>
<feature type="region of interest" description="NMP" evidence="5">
    <location>
        <begin position="30"/>
        <end position="59"/>
    </location>
</feature>
<dbReference type="OrthoDB" id="9805030at2"/>
<feature type="binding site" evidence="5">
    <location>
        <begin position="10"/>
        <end position="15"/>
    </location>
    <ligand>
        <name>ATP</name>
        <dbReference type="ChEBI" id="CHEBI:30616"/>
    </ligand>
</feature>
<evidence type="ECO:0000256" key="1">
    <source>
        <dbReference type="ARBA" id="ARBA00022679"/>
    </source>
</evidence>
<feature type="binding site" evidence="5">
    <location>
        <position position="171"/>
    </location>
    <ligand>
        <name>AMP</name>
        <dbReference type="ChEBI" id="CHEBI:456215"/>
    </ligand>
</feature>
<dbReference type="EC" id="2.7.4.3" evidence="5 7"/>
<protein>
    <recommendedName>
        <fullName evidence="5 7">Adenylate kinase</fullName>
        <shortName evidence="5">AK</shortName>
        <ecNumber evidence="5 7">2.7.4.3</ecNumber>
    </recommendedName>
    <alternativeName>
        <fullName evidence="5">ATP-AMP transphosphorylase</fullName>
    </alternativeName>
    <alternativeName>
        <fullName evidence="5">ATP:AMP phosphotransferase</fullName>
    </alternativeName>
    <alternativeName>
        <fullName evidence="5">Adenylate monophosphate kinase</fullName>
    </alternativeName>
</protein>
<dbReference type="eggNOG" id="COG0563">
    <property type="taxonomic scope" value="Bacteria"/>
</dbReference>
<dbReference type="CDD" id="cd01428">
    <property type="entry name" value="ADK"/>
    <property type="match status" value="1"/>
</dbReference>
<feature type="binding site" evidence="5">
    <location>
        <begin position="136"/>
        <end position="137"/>
    </location>
    <ligand>
        <name>ATP</name>
        <dbReference type="ChEBI" id="CHEBI:30616"/>
    </ligand>
</feature>
<feature type="binding site" evidence="5">
    <location>
        <position position="150"/>
    </location>
    <ligand>
        <name>Zn(2+)</name>
        <dbReference type="ChEBI" id="CHEBI:29105"/>
        <note>structural</note>
    </ligand>
</feature>
<keyword evidence="4 5" id="KW-0418">Kinase</keyword>
<dbReference type="KEGG" id="hna:Hneap_1273"/>
<dbReference type="NCBIfam" id="NF001381">
    <property type="entry name" value="PRK00279.1-3"/>
    <property type="match status" value="1"/>
</dbReference>
<dbReference type="PANTHER" id="PTHR23359">
    <property type="entry name" value="NUCLEOTIDE KINASE"/>
    <property type="match status" value="1"/>
</dbReference>
<dbReference type="RefSeq" id="WP_012824143.1">
    <property type="nucleotide sequence ID" value="NC_013422.1"/>
</dbReference>
<dbReference type="GO" id="GO:0044209">
    <property type="term" value="P:AMP salvage"/>
    <property type="evidence" value="ECO:0007669"/>
    <property type="project" value="UniProtKB-UniRule"/>
</dbReference>
<proteinExistence type="inferred from homology"/>
<dbReference type="NCBIfam" id="TIGR01351">
    <property type="entry name" value="adk"/>
    <property type="match status" value="1"/>
</dbReference>